<sequence>MMETKEKNSKKDYLENLRNVQINLKRESAFETFYWRETREFNREISNIYIKVVYQAKLLSNVCMNTFTNSVLQQSPVYISSLFNIIPSSILPPNIPHNDLILIQKSIMSLYSDIPGLCKKCDSLIRKDPSNAKILAFSTIPSFFGNLWCSESADKYLQFMKEIIINYPQHSNIFSQVMYTIPLFFDFLQELSEDLDLNSEHFADTFYENWKKNAKYCPKPIIEMLSYSSNPGNLLFKSLLERMIHSPSSYRIMPYVIGKDKIDPKFYRKTLKDMSNKLWECLEIVKNEATLLPTSNNMKLFLPDYENCFMFTSIDLDLILSLAKLKIANPLPKDQFIPYLFIHPEQVPKSPVVTFPATMEGRLREMLILLNNVPECYQIIQINELLQNEIDFMPNSTIFKKKMVELSPLIKDIKMEKCIKILQENFDQRENDRKKLATEISIMNKTNRKLHMISNKIDICLNVIKKATIFILMEEWAKAENPLLNIDDSLYINESEFGHFLTQLIEKWENWCKINHYSLDPAYDEVFNYLMRAHPFEKFIQSRPDEAKADEVLYNNVKTVKEKSMEIFLAKVLDYFKENPEEKLISATKLLRSVFMIESPLYKAEKFIQTNAQINYLIQLAGEKEIGADQYTPVQFLILALENPPHLKSTIRYIKFFTSSLSSIISKKGISIPLLAKFESIVFMVKAFERYISEHV</sequence>
<name>A0A1J4K5P4_9EUKA</name>
<dbReference type="AlphaFoldDB" id="A0A1J4K5P4"/>
<dbReference type="VEuPathDB" id="TrichDB:TRFO_27386"/>
<dbReference type="GeneID" id="94840215"/>
<organism evidence="2 3">
    <name type="scientific">Tritrichomonas foetus</name>
    <dbReference type="NCBI Taxonomy" id="1144522"/>
    <lineage>
        <taxon>Eukaryota</taxon>
        <taxon>Metamonada</taxon>
        <taxon>Parabasalia</taxon>
        <taxon>Tritrichomonadida</taxon>
        <taxon>Tritrichomonadidae</taxon>
        <taxon>Tritrichomonas</taxon>
    </lineage>
</organism>
<evidence type="ECO:0000313" key="3">
    <source>
        <dbReference type="Proteomes" id="UP000179807"/>
    </source>
</evidence>
<dbReference type="InterPro" id="IPR037191">
    <property type="entry name" value="VPS9_dom_sf"/>
</dbReference>
<evidence type="ECO:0000313" key="2">
    <source>
        <dbReference type="EMBL" id="OHT04998.1"/>
    </source>
</evidence>
<accession>A0A1J4K5P4</accession>
<comment type="caution">
    <text evidence="2">The sequence shown here is derived from an EMBL/GenBank/DDBJ whole genome shotgun (WGS) entry which is preliminary data.</text>
</comment>
<dbReference type="RefSeq" id="XP_068358134.1">
    <property type="nucleotide sequence ID" value="XM_068505511.1"/>
</dbReference>
<gene>
    <name evidence="2" type="ORF">TRFO_27386</name>
</gene>
<dbReference type="PROSITE" id="PS51205">
    <property type="entry name" value="VPS9"/>
    <property type="match status" value="1"/>
</dbReference>
<reference evidence="2" key="1">
    <citation type="submission" date="2016-10" db="EMBL/GenBank/DDBJ databases">
        <authorList>
            <person name="Benchimol M."/>
            <person name="Almeida L.G."/>
            <person name="Vasconcelos A.T."/>
            <person name="Perreira-Neves A."/>
            <person name="Rosa I.A."/>
            <person name="Tasca T."/>
            <person name="Bogo M.R."/>
            <person name="de Souza W."/>
        </authorList>
    </citation>
    <scope>NUCLEOTIDE SEQUENCE [LARGE SCALE GENOMIC DNA]</scope>
    <source>
        <strain evidence="2">K</strain>
    </source>
</reference>
<keyword evidence="3" id="KW-1185">Reference proteome</keyword>
<dbReference type="EMBL" id="MLAK01000773">
    <property type="protein sequence ID" value="OHT04998.1"/>
    <property type="molecule type" value="Genomic_DNA"/>
</dbReference>
<evidence type="ECO:0000259" key="1">
    <source>
        <dbReference type="PROSITE" id="PS51205"/>
    </source>
</evidence>
<protein>
    <recommendedName>
        <fullName evidence="1">VPS9 domain-containing protein</fullName>
    </recommendedName>
</protein>
<dbReference type="Proteomes" id="UP000179807">
    <property type="component" value="Unassembled WGS sequence"/>
</dbReference>
<proteinExistence type="predicted"/>
<dbReference type="InterPro" id="IPR003123">
    <property type="entry name" value="VPS9"/>
</dbReference>
<feature type="domain" description="VPS9" evidence="1">
    <location>
        <begin position="547"/>
        <end position="694"/>
    </location>
</feature>
<dbReference type="Gene3D" id="1.20.1050.80">
    <property type="entry name" value="VPS9 domain"/>
    <property type="match status" value="1"/>
</dbReference>
<dbReference type="SUPFAM" id="SSF109993">
    <property type="entry name" value="VPS9 domain"/>
    <property type="match status" value="1"/>
</dbReference>